<evidence type="ECO:0000313" key="2">
    <source>
        <dbReference type="Proteomes" id="UP001302652"/>
    </source>
</evidence>
<proteinExistence type="predicted"/>
<keyword evidence="2" id="KW-1185">Reference proteome</keyword>
<name>A0ABZ0E9A0_9BURK</name>
<protein>
    <submittedName>
        <fullName evidence="1">Uncharacterized protein</fullName>
    </submittedName>
</protein>
<dbReference type="RefSeq" id="WP_317015449.1">
    <property type="nucleotide sequence ID" value="NZ_CP136511.1"/>
</dbReference>
<reference evidence="1 2" key="1">
    <citation type="submission" date="2023-10" db="EMBL/GenBank/DDBJ databases">
        <title>Surface-active antibiotics is a multifunctional adaptation for post-fire microbes.</title>
        <authorList>
            <person name="Liu M.D."/>
            <person name="Du Y."/>
            <person name="Koupaei S.K."/>
            <person name="Kim N.R."/>
            <person name="Zhang W."/>
            <person name="Traxler M.F."/>
        </authorList>
    </citation>
    <scope>NUCLEOTIDE SEQUENCE [LARGE SCALE GENOMIC DNA]</scope>
    <source>
        <strain evidence="1 2">F3</strain>
    </source>
</reference>
<evidence type="ECO:0000313" key="1">
    <source>
        <dbReference type="EMBL" id="WOD13786.1"/>
    </source>
</evidence>
<organism evidence="1 2">
    <name type="scientific">Paraburkholderia kirstenboschensis</name>
    <dbReference type="NCBI Taxonomy" id="1245436"/>
    <lineage>
        <taxon>Bacteria</taxon>
        <taxon>Pseudomonadati</taxon>
        <taxon>Pseudomonadota</taxon>
        <taxon>Betaproteobacteria</taxon>
        <taxon>Burkholderiales</taxon>
        <taxon>Burkholderiaceae</taxon>
        <taxon>Paraburkholderia</taxon>
    </lineage>
</organism>
<dbReference type="EMBL" id="CP136511">
    <property type="protein sequence ID" value="WOD13786.1"/>
    <property type="molecule type" value="Genomic_DNA"/>
</dbReference>
<dbReference type="Proteomes" id="UP001302652">
    <property type="component" value="Chromosome 3"/>
</dbReference>
<accession>A0ABZ0E9A0</accession>
<sequence length="188" mass="21119">MAFDRKSERVFIGSRDPGKLFVMNARDGSIVQTLDIVNTSEDMTVDAAHRHLCITGSTGLDVVDPVGPDRYAVKQHLDTLDGKTSVYIPSLQLGQASDLLNTRRYLGLFTAGLKTRRLCRDQIDSLFSVGGHPFRIGVGLIQRRNAWRQVIGHTLPDNRKARALKMRAGCRRARLTDWRSKTEHPRPL</sequence>
<gene>
    <name evidence="1" type="ORF">RW095_07485</name>
</gene>
<dbReference type="SUPFAM" id="SSF75011">
    <property type="entry name" value="3-carboxy-cis,cis-mucoante lactonizing enzyme"/>
    <property type="match status" value="1"/>
</dbReference>